<keyword evidence="5 7" id="KW-1133">Transmembrane helix</keyword>
<feature type="domain" description="ABC transmembrane type-1" evidence="8">
    <location>
        <begin position="82"/>
        <end position="285"/>
    </location>
</feature>
<dbReference type="PROSITE" id="PS50928">
    <property type="entry name" value="ABC_TM1"/>
    <property type="match status" value="1"/>
</dbReference>
<keyword evidence="4 7" id="KW-0812">Transmembrane</keyword>
<evidence type="ECO:0000313" key="10">
    <source>
        <dbReference type="Proteomes" id="UP000270678"/>
    </source>
</evidence>
<feature type="transmembrane region" description="Helical" evidence="7">
    <location>
        <begin position="149"/>
        <end position="169"/>
    </location>
</feature>
<dbReference type="SUPFAM" id="SSF161098">
    <property type="entry name" value="MetI-like"/>
    <property type="match status" value="1"/>
</dbReference>
<organism evidence="9 10">
    <name type="scientific">Paenibacillus lutimineralis</name>
    <dbReference type="NCBI Taxonomy" id="2707005"/>
    <lineage>
        <taxon>Bacteria</taxon>
        <taxon>Bacillati</taxon>
        <taxon>Bacillota</taxon>
        <taxon>Bacilli</taxon>
        <taxon>Bacillales</taxon>
        <taxon>Paenibacillaceae</taxon>
        <taxon>Paenibacillus</taxon>
    </lineage>
</organism>
<dbReference type="InterPro" id="IPR035906">
    <property type="entry name" value="MetI-like_sf"/>
</dbReference>
<feature type="transmembrane region" description="Helical" evidence="7">
    <location>
        <begin position="118"/>
        <end position="137"/>
    </location>
</feature>
<evidence type="ECO:0000256" key="5">
    <source>
        <dbReference type="ARBA" id="ARBA00022989"/>
    </source>
</evidence>
<comment type="subcellular location">
    <subcellularLocation>
        <location evidence="1 7">Cell membrane</location>
        <topology evidence="1 7">Multi-pass membrane protein</topology>
    </subcellularLocation>
</comment>
<evidence type="ECO:0000256" key="1">
    <source>
        <dbReference type="ARBA" id="ARBA00004651"/>
    </source>
</evidence>
<evidence type="ECO:0000313" key="9">
    <source>
        <dbReference type="EMBL" id="AZS17783.1"/>
    </source>
</evidence>
<name>A0A3Q9IF78_9BACL</name>
<dbReference type="EMBL" id="CP034346">
    <property type="protein sequence ID" value="AZS17783.1"/>
    <property type="molecule type" value="Genomic_DNA"/>
</dbReference>
<reference evidence="10" key="1">
    <citation type="submission" date="2018-12" db="EMBL/GenBank/DDBJ databases">
        <title>Complete genome sequence of Paenibacillus sp. MBLB1234.</title>
        <authorList>
            <person name="Nam Y.-D."/>
            <person name="Kang J."/>
            <person name="Chung W.-H."/>
            <person name="Park Y.S."/>
        </authorList>
    </citation>
    <scope>NUCLEOTIDE SEQUENCE [LARGE SCALE GENOMIC DNA]</scope>
    <source>
        <strain evidence="10">MBLB1234</strain>
    </source>
</reference>
<evidence type="ECO:0000256" key="3">
    <source>
        <dbReference type="ARBA" id="ARBA00022475"/>
    </source>
</evidence>
<gene>
    <name evidence="9" type="ORF">EI981_27350</name>
</gene>
<evidence type="ECO:0000256" key="2">
    <source>
        <dbReference type="ARBA" id="ARBA00022448"/>
    </source>
</evidence>
<keyword evidence="2 7" id="KW-0813">Transport</keyword>
<feature type="transmembrane region" description="Helical" evidence="7">
    <location>
        <begin position="88"/>
        <end position="106"/>
    </location>
</feature>
<keyword evidence="10" id="KW-1185">Reference proteome</keyword>
<dbReference type="Gene3D" id="1.10.3720.10">
    <property type="entry name" value="MetI-like"/>
    <property type="match status" value="1"/>
</dbReference>
<dbReference type="Pfam" id="PF00528">
    <property type="entry name" value="BPD_transp_1"/>
    <property type="match status" value="1"/>
</dbReference>
<feature type="transmembrane region" description="Helical" evidence="7">
    <location>
        <begin position="268"/>
        <end position="285"/>
    </location>
</feature>
<evidence type="ECO:0000256" key="6">
    <source>
        <dbReference type="ARBA" id="ARBA00023136"/>
    </source>
</evidence>
<evidence type="ECO:0000256" key="4">
    <source>
        <dbReference type="ARBA" id="ARBA00022692"/>
    </source>
</evidence>
<dbReference type="GO" id="GO:0005886">
    <property type="term" value="C:plasma membrane"/>
    <property type="evidence" value="ECO:0007669"/>
    <property type="project" value="UniProtKB-SubCell"/>
</dbReference>
<dbReference type="InterPro" id="IPR000515">
    <property type="entry name" value="MetI-like"/>
</dbReference>
<dbReference type="KEGG" id="plut:EI981_27350"/>
<dbReference type="PANTHER" id="PTHR43744:SF9">
    <property type="entry name" value="POLYGALACTURONAN_RHAMNOGALACTURONAN TRANSPORT SYSTEM PERMEASE PROTEIN YTCP"/>
    <property type="match status" value="1"/>
</dbReference>
<dbReference type="RefSeq" id="WP_127003661.1">
    <property type="nucleotide sequence ID" value="NZ_CP034346.1"/>
</dbReference>
<sequence>MSTKAAKQHKFRVGKMTFLDYFLLVLLTVLSLMIIIPFWNVIMISFATQKEYANNPLLMWPKHPTLDAYRALFQDGRLLGGFLNTFKILLVGLPLSLFLTSTMAYGLSRNKFPGKKGIFFIVLFTMIFNGGIVPLYLVMKSLHLTGSLWSVILVGSFSAFNMILMMNYFQGLPESLMESARLDGAGEWKILFSIVLPLAAPIMATITLFYGVSFWNGWYDAMIFLRKAEQLPLQNVLRTIIVESTTNVSNAASVDALAKSGFSTGMKMASVFISMVPIMCFFPMLQKHFAKGVLTGAIKT</sequence>
<dbReference type="GO" id="GO:0055085">
    <property type="term" value="P:transmembrane transport"/>
    <property type="evidence" value="ECO:0007669"/>
    <property type="project" value="InterPro"/>
</dbReference>
<proteinExistence type="inferred from homology"/>
<dbReference type="OrthoDB" id="157184at2"/>
<evidence type="ECO:0000256" key="7">
    <source>
        <dbReference type="RuleBase" id="RU363032"/>
    </source>
</evidence>
<evidence type="ECO:0000259" key="8">
    <source>
        <dbReference type="PROSITE" id="PS50928"/>
    </source>
</evidence>
<comment type="similarity">
    <text evidence="7">Belongs to the binding-protein-dependent transport system permease family.</text>
</comment>
<dbReference type="CDD" id="cd06261">
    <property type="entry name" value="TM_PBP2"/>
    <property type="match status" value="1"/>
</dbReference>
<accession>A0A3Q9IF78</accession>
<feature type="transmembrane region" description="Helical" evidence="7">
    <location>
        <begin position="21"/>
        <end position="47"/>
    </location>
</feature>
<dbReference type="Proteomes" id="UP000270678">
    <property type="component" value="Chromosome"/>
</dbReference>
<dbReference type="AlphaFoldDB" id="A0A3Q9IF78"/>
<feature type="transmembrane region" description="Helical" evidence="7">
    <location>
        <begin position="190"/>
        <end position="212"/>
    </location>
</feature>
<keyword evidence="6 7" id="KW-0472">Membrane</keyword>
<protein>
    <submittedName>
        <fullName evidence="9">Carbohydrate ABC transporter permease</fullName>
    </submittedName>
</protein>
<keyword evidence="3" id="KW-1003">Cell membrane</keyword>
<dbReference type="PANTHER" id="PTHR43744">
    <property type="entry name" value="ABC TRANSPORTER PERMEASE PROTEIN MG189-RELATED-RELATED"/>
    <property type="match status" value="1"/>
</dbReference>